<dbReference type="InterPro" id="IPR002155">
    <property type="entry name" value="Thiolase"/>
</dbReference>
<dbReference type="InterPro" id="IPR020617">
    <property type="entry name" value="Thiolase_C"/>
</dbReference>
<dbReference type="InterPro" id="IPR020613">
    <property type="entry name" value="Thiolase_CS"/>
</dbReference>
<organism evidence="14 15">
    <name type="scientific">Ostreococcus lucimarinus (strain CCE9901)</name>
    <dbReference type="NCBI Taxonomy" id="436017"/>
    <lineage>
        <taxon>Eukaryota</taxon>
        <taxon>Viridiplantae</taxon>
        <taxon>Chlorophyta</taxon>
        <taxon>Mamiellophyceae</taxon>
        <taxon>Mamiellales</taxon>
        <taxon>Bathycoccaceae</taxon>
        <taxon>Ostreococcus</taxon>
    </lineage>
</organism>
<dbReference type="EMBL" id="CP000586">
    <property type="protein sequence ID" value="ABO96863.1"/>
    <property type="molecule type" value="Genomic_DNA"/>
</dbReference>
<evidence type="ECO:0000256" key="9">
    <source>
        <dbReference type="ARBA" id="ARBA00024073"/>
    </source>
</evidence>
<evidence type="ECO:0000259" key="13">
    <source>
        <dbReference type="Pfam" id="PF02803"/>
    </source>
</evidence>
<dbReference type="PROSITE" id="PS00737">
    <property type="entry name" value="THIOLASE_2"/>
    <property type="match status" value="1"/>
</dbReference>
<keyword evidence="3 11" id="KW-0808">Transferase</keyword>
<evidence type="ECO:0000256" key="6">
    <source>
        <dbReference type="ARBA" id="ARBA00023098"/>
    </source>
</evidence>
<dbReference type="GO" id="GO:0010124">
    <property type="term" value="P:phenylacetate catabolic process"/>
    <property type="evidence" value="ECO:0007669"/>
    <property type="project" value="TreeGrafter"/>
</dbReference>
<comment type="similarity">
    <text evidence="2 11">Belongs to the thiolase-like superfamily. Thiolase family.</text>
</comment>
<dbReference type="InterPro" id="IPR016039">
    <property type="entry name" value="Thiolase-like"/>
</dbReference>
<dbReference type="Pfam" id="PF00108">
    <property type="entry name" value="Thiolase_N"/>
    <property type="match status" value="1"/>
</dbReference>
<dbReference type="InterPro" id="IPR020610">
    <property type="entry name" value="Thiolase_AS"/>
</dbReference>
<protein>
    <recommendedName>
        <fullName evidence="9">acetyl-CoA C-acyltransferase</fullName>
        <ecNumber evidence="9">2.3.1.16</ecNumber>
    </recommendedName>
</protein>
<evidence type="ECO:0000256" key="1">
    <source>
        <dbReference type="ARBA" id="ARBA00004275"/>
    </source>
</evidence>
<evidence type="ECO:0000256" key="2">
    <source>
        <dbReference type="ARBA" id="ARBA00010982"/>
    </source>
</evidence>
<dbReference type="InterPro" id="IPR050215">
    <property type="entry name" value="Thiolase-like_sf_Thiolase"/>
</dbReference>
<dbReference type="STRING" id="436017.A4RZH1"/>
<dbReference type="PANTHER" id="PTHR43853">
    <property type="entry name" value="3-KETOACYL-COA THIOLASE, PEROXISOMAL"/>
    <property type="match status" value="1"/>
</dbReference>
<evidence type="ECO:0000256" key="11">
    <source>
        <dbReference type="RuleBase" id="RU003557"/>
    </source>
</evidence>
<feature type="domain" description="Thiolase N-terminal" evidence="12">
    <location>
        <begin position="29"/>
        <end position="286"/>
    </location>
</feature>
<dbReference type="NCBIfam" id="TIGR01930">
    <property type="entry name" value="AcCoA-C-Actrans"/>
    <property type="match status" value="1"/>
</dbReference>
<dbReference type="GeneID" id="5002607"/>
<dbReference type="InterPro" id="IPR020616">
    <property type="entry name" value="Thiolase_N"/>
</dbReference>
<keyword evidence="7" id="KW-0576">Peroxisome</keyword>
<evidence type="ECO:0000256" key="5">
    <source>
        <dbReference type="ARBA" id="ARBA00022946"/>
    </source>
</evidence>
<evidence type="ECO:0000256" key="10">
    <source>
        <dbReference type="PIRSR" id="PIRSR000429-1"/>
    </source>
</evidence>
<name>A4RZH1_OSTLU</name>
<keyword evidence="4" id="KW-0276">Fatty acid metabolism</keyword>
<dbReference type="PANTHER" id="PTHR43853:SF8">
    <property type="entry name" value="3-KETOACYL-COA THIOLASE, PEROXISOMAL"/>
    <property type="match status" value="1"/>
</dbReference>
<comment type="subcellular location">
    <subcellularLocation>
        <location evidence="1">Peroxisome</location>
    </subcellularLocation>
</comment>
<feature type="active site" description="Proton acceptor" evidence="10">
    <location>
        <position position="403"/>
    </location>
</feature>
<dbReference type="PIRSF" id="PIRSF000429">
    <property type="entry name" value="Ac-CoA_Ac_transf"/>
    <property type="match status" value="1"/>
</dbReference>
<evidence type="ECO:0000259" key="12">
    <source>
        <dbReference type="Pfam" id="PF00108"/>
    </source>
</evidence>
<reference evidence="14 15" key="1">
    <citation type="journal article" date="2007" name="Proc. Natl. Acad. Sci. U.S.A.">
        <title>The tiny eukaryote Ostreococcus provides genomic insights into the paradox of plankton speciation.</title>
        <authorList>
            <person name="Palenik B."/>
            <person name="Grimwood J."/>
            <person name="Aerts A."/>
            <person name="Rouze P."/>
            <person name="Salamov A."/>
            <person name="Putnam N."/>
            <person name="Dupont C."/>
            <person name="Jorgensen R."/>
            <person name="Derelle E."/>
            <person name="Rombauts S."/>
            <person name="Zhou K."/>
            <person name="Otillar R."/>
            <person name="Merchant S.S."/>
            <person name="Podell S."/>
            <person name="Gaasterland T."/>
            <person name="Napoli C."/>
            <person name="Gendler K."/>
            <person name="Manuell A."/>
            <person name="Tai V."/>
            <person name="Vallon O."/>
            <person name="Piganeau G."/>
            <person name="Jancek S."/>
            <person name="Heijde M."/>
            <person name="Jabbari K."/>
            <person name="Bowler C."/>
            <person name="Lohr M."/>
            <person name="Robbens S."/>
            <person name="Werner G."/>
            <person name="Dubchak I."/>
            <person name="Pazour G.J."/>
            <person name="Ren Q."/>
            <person name="Paulsen I."/>
            <person name="Delwiche C."/>
            <person name="Schmutz J."/>
            <person name="Rokhsar D."/>
            <person name="Van de Peer Y."/>
            <person name="Moreau H."/>
            <person name="Grigoriev I.V."/>
        </authorList>
    </citation>
    <scope>NUCLEOTIDE SEQUENCE [LARGE SCALE GENOMIC DNA]</scope>
    <source>
        <strain evidence="14 15">CCE9901</strain>
    </source>
</reference>
<dbReference type="SUPFAM" id="SSF53901">
    <property type="entry name" value="Thiolase-like"/>
    <property type="match status" value="2"/>
</dbReference>
<sequence>MNECARRPRDARLTTRIDAQGFAKSPDDVVIVSACRTPITRAKRGGLAATPADDLIAAVLQASVARGKIDVNDVGDIVVGSVLGASSQRANECRIGMFLAGFPKEVPVRTTNRQCSSGLQACADIAAGIKAGYYDMGIGAGVETMTANPMKWEGGINPRIASSSDAQNCLIPMGITSENVAEKWGITREAQDTMAARSHARAANARASGRFKAEIVPIHTKTAPDPKTGAGGGANVIVSEDDGIREGTTVQSLAKLPAVFKKGGSTTPGNASQVSDGAAAVVLARRSYAEARGLPILATWRSWAAVGCDPALMGIGPAIAIPATLSAANMTVDDVDLYEINEAFASQATYCVEKLGLDSEKVNVNGGAIALGHPLGATGARCLATLIHEMHRRGAKTGVVSMCIGSGMGMASAVSID</sequence>
<evidence type="ECO:0000256" key="3">
    <source>
        <dbReference type="ARBA" id="ARBA00022679"/>
    </source>
</evidence>
<dbReference type="PROSITE" id="PS00099">
    <property type="entry name" value="THIOLASE_3"/>
    <property type="match status" value="1"/>
</dbReference>
<keyword evidence="15" id="KW-1185">Reference proteome</keyword>
<dbReference type="Pfam" id="PF02803">
    <property type="entry name" value="Thiolase_C"/>
    <property type="match status" value="1"/>
</dbReference>
<dbReference type="RefSeq" id="XP_001418570.1">
    <property type="nucleotide sequence ID" value="XM_001418533.1"/>
</dbReference>
<proteinExistence type="inferred from homology"/>
<evidence type="ECO:0000256" key="4">
    <source>
        <dbReference type="ARBA" id="ARBA00022832"/>
    </source>
</evidence>
<evidence type="ECO:0000313" key="15">
    <source>
        <dbReference type="Proteomes" id="UP000001568"/>
    </source>
</evidence>
<dbReference type="OrthoDB" id="5404651at2759"/>
<dbReference type="Gene3D" id="3.40.47.10">
    <property type="match status" value="2"/>
</dbReference>
<dbReference type="Proteomes" id="UP000001568">
    <property type="component" value="Chromosome 6"/>
</dbReference>
<keyword evidence="6" id="KW-0443">Lipid metabolism</keyword>
<dbReference type="KEGG" id="olu:OSTLU_40909"/>
<feature type="active site" description="Acyl-thioester intermediate" evidence="10">
    <location>
        <position position="115"/>
    </location>
</feature>
<keyword evidence="8 11" id="KW-0012">Acyltransferase</keyword>
<dbReference type="Gramene" id="ABO96863">
    <property type="protein sequence ID" value="ABO96863"/>
    <property type="gene ID" value="OSTLU_40909"/>
</dbReference>
<dbReference type="FunFam" id="3.40.47.10:FF:000010">
    <property type="entry name" value="Acetyl-CoA acetyltransferase (Thiolase)"/>
    <property type="match status" value="1"/>
</dbReference>
<evidence type="ECO:0000256" key="8">
    <source>
        <dbReference type="ARBA" id="ARBA00023315"/>
    </source>
</evidence>
<dbReference type="AlphaFoldDB" id="A4RZH1"/>
<feature type="domain" description="Thiolase C-terminal" evidence="13">
    <location>
        <begin position="295"/>
        <end position="414"/>
    </location>
</feature>
<dbReference type="eggNOG" id="KOG1389">
    <property type="taxonomic scope" value="Eukaryota"/>
</dbReference>
<dbReference type="HOGENOM" id="CLU_031026_1_1_1"/>
<dbReference type="GO" id="GO:0005777">
    <property type="term" value="C:peroxisome"/>
    <property type="evidence" value="ECO:0007669"/>
    <property type="project" value="UniProtKB-SubCell"/>
</dbReference>
<feature type="active site" description="Proton acceptor" evidence="10">
    <location>
        <position position="373"/>
    </location>
</feature>
<evidence type="ECO:0000256" key="7">
    <source>
        <dbReference type="ARBA" id="ARBA00023140"/>
    </source>
</evidence>
<gene>
    <name evidence="14" type="ORF">OSTLU_40909</name>
</gene>
<dbReference type="GO" id="GO:0006635">
    <property type="term" value="P:fatty acid beta-oxidation"/>
    <property type="evidence" value="ECO:0007669"/>
    <property type="project" value="TreeGrafter"/>
</dbReference>
<evidence type="ECO:0000313" key="14">
    <source>
        <dbReference type="EMBL" id="ABO96863.1"/>
    </source>
</evidence>
<dbReference type="EC" id="2.3.1.16" evidence="9"/>
<dbReference type="GO" id="GO:0003988">
    <property type="term" value="F:acetyl-CoA C-acyltransferase activity"/>
    <property type="evidence" value="ECO:0007669"/>
    <property type="project" value="UniProtKB-EC"/>
</dbReference>
<keyword evidence="5" id="KW-0809">Transit peptide</keyword>
<dbReference type="CDD" id="cd00751">
    <property type="entry name" value="thiolase"/>
    <property type="match status" value="1"/>
</dbReference>
<accession>A4RZH1</accession>
<dbReference type="OMA" id="NASPMND"/>